<dbReference type="SUPFAM" id="SSF63418">
    <property type="entry name" value="MurE/MurF N-terminal domain"/>
    <property type="match status" value="1"/>
</dbReference>
<keyword evidence="6 12" id="KW-0547">Nucleotide-binding</keyword>
<reference evidence="17 18" key="1">
    <citation type="submission" date="2019-12" db="EMBL/GenBank/DDBJ databases">
        <title>The whole genome sequencing of a strain isolated from a Mars analog, Dalangtan Playa.</title>
        <authorList>
            <person name="Huang T."/>
        </authorList>
    </citation>
    <scope>NUCLEOTIDE SEQUENCE [LARGE SCALE GENOMIC DNA]</scope>
    <source>
        <strain evidence="17 18">DP4-553-S</strain>
    </source>
</reference>
<dbReference type="InterPro" id="IPR018109">
    <property type="entry name" value="Folylpolyglutamate_synth_CS"/>
</dbReference>
<comment type="caution">
    <text evidence="12">Lacks conserved residue(s) required for the propagation of feature annotation.</text>
</comment>
<dbReference type="EC" id="6.3.2.-" evidence="12"/>
<keyword evidence="5 12" id="KW-0132">Cell division</keyword>
<dbReference type="InterPro" id="IPR000713">
    <property type="entry name" value="Mur_ligase_N"/>
</dbReference>
<dbReference type="SUPFAM" id="SSF53623">
    <property type="entry name" value="MurD-like peptide ligases, catalytic domain"/>
    <property type="match status" value="1"/>
</dbReference>
<feature type="domain" description="Mur ligase N-terminal catalytic" evidence="14">
    <location>
        <begin position="24"/>
        <end position="103"/>
    </location>
</feature>
<keyword evidence="8 12" id="KW-0133">Cell shape</keyword>
<evidence type="ECO:0000256" key="6">
    <source>
        <dbReference type="ARBA" id="ARBA00022741"/>
    </source>
</evidence>
<proteinExistence type="inferred from homology"/>
<evidence type="ECO:0000256" key="11">
    <source>
        <dbReference type="ARBA" id="ARBA00023316"/>
    </source>
</evidence>
<evidence type="ECO:0000256" key="10">
    <source>
        <dbReference type="ARBA" id="ARBA00023306"/>
    </source>
</evidence>
<dbReference type="EMBL" id="CP046956">
    <property type="protein sequence ID" value="QTM99572.1"/>
    <property type="molecule type" value="Genomic_DNA"/>
</dbReference>
<feature type="binding site" evidence="12">
    <location>
        <position position="31"/>
    </location>
    <ligand>
        <name>UDP-N-acetyl-alpha-D-muramoyl-L-alanyl-D-glutamate</name>
        <dbReference type="ChEBI" id="CHEBI:83900"/>
    </ligand>
</feature>
<keyword evidence="18" id="KW-1185">Reference proteome</keyword>
<keyword evidence="4 12" id="KW-0436">Ligase</keyword>
<dbReference type="Pfam" id="PF01225">
    <property type="entry name" value="Mur_ligase"/>
    <property type="match status" value="1"/>
</dbReference>
<accession>A0ABX7VRM4</accession>
<feature type="domain" description="Mur ligase central" evidence="16">
    <location>
        <begin position="115"/>
        <end position="318"/>
    </location>
</feature>
<comment type="pathway">
    <text evidence="1 12 13">Cell wall biogenesis; peptidoglycan biosynthesis.</text>
</comment>
<dbReference type="Proteomes" id="UP000665043">
    <property type="component" value="Chromosome"/>
</dbReference>
<dbReference type="PANTHER" id="PTHR23135:SF4">
    <property type="entry name" value="UDP-N-ACETYLMURAMOYL-L-ALANYL-D-GLUTAMATE--2,6-DIAMINOPIMELATE LIGASE MURE HOMOLOG, CHLOROPLASTIC"/>
    <property type="match status" value="1"/>
</dbReference>
<keyword evidence="3 12" id="KW-0963">Cytoplasm</keyword>
<evidence type="ECO:0000256" key="1">
    <source>
        <dbReference type="ARBA" id="ARBA00004752"/>
    </source>
</evidence>
<comment type="subcellular location">
    <subcellularLocation>
        <location evidence="12 13">Cytoplasm</location>
    </subcellularLocation>
</comment>
<dbReference type="SUPFAM" id="SSF53244">
    <property type="entry name" value="MurD-like peptide ligases, peptide-binding domain"/>
    <property type="match status" value="1"/>
</dbReference>
<dbReference type="InterPro" id="IPR013221">
    <property type="entry name" value="Mur_ligase_cen"/>
</dbReference>
<comment type="PTM">
    <text evidence="12">Carboxylation is probably crucial for Mg(2+) binding and, consequently, for the gamma-phosphate positioning of ATP.</text>
</comment>
<comment type="cofactor">
    <cofactor evidence="12">
        <name>Mg(2+)</name>
        <dbReference type="ChEBI" id="CHEBI:18420"/>
    </cofactor>
</comment>
<evidence type="ECO:0000259" key="14">
    <source>
        <dbReference type="Pfam" id="PF01225"/>
    </source>
</evidence>
<dbReference type="InterPro" id="IPR005761">
    <property type="entry name" value="UDP-N-AcMur-Glu-dNH2Pim_ligase"/>
</dbReference>
<dbReference type="PANTHER" id="PTHR23135">
    <property type="entry name" value="MUR LIGASE FAMILY MEMBER"/>
    <property type="match status" value="1"/>
</dbReference>
<comment type="similarity">
    <text evidence="2 12">Belongs to the MurCDEF family. MurE subfamily.</text>
</comment>
<evidence type="ECO:0000256" key="13">
    <source>
        <dbReference type="RuleBase" id="RU004135"/>
    </source>
</evidence>
<keyword evidence="11 12" id="KW-0961">Cell wall biogenesis/degradation</keyword>
<feature type="binding site" evidence="12">
    <location>
        <position position="197"/>
    </location>
    <ligand>
        <name>UDP-N-acetyl-alpha-D-muramoyl-L-alanyl-D-glutamate</name>
        <dbReference type="ChEBI" id="CHEBI:83900"/>
    </ligand>
</feature>
<dbReference type="InterPro" id="IPR035911">
    <property type="entry name" value="MurE/MurF_N"/>
</dbReference>
<evidence type="ECO:0000313" key="17">
    <source>
        <dbReference type="EMBL" id="QTM99572.1"/>
    </source>
</evidence>
<evidence type="ECO:0000256" key="3">
    <source>
        <dbReference type="ARBA" id="ARBA00022490"/>
    </source>
</evidence>
<protein>
    <recommendedName>
        <fullName evidence="12">UDP-N-acetylmuramyl-tripeptide synthetase</fullName>
        <ecNumber evidence="12">6.3.2.-</ecNumber>
    </recommendedName>
    <alternativeName>
        <fullName evidence="12">UDP-MurNAc-tripeptide synthetase</fullName>
    </alternativeName>
</protein>
<dbReference type="NCBIfam" id="TIGR01085">
    <property type="entry name" value="murE"/>
    <property type="match status" value="1"/>
</dbReference>
<dbReference type="NCBIfam" id="NF001126">
    <property type="entry name" value="PRK00139.1-4"/>
    <property type="match status" value="1"/>
</dbReference>
<keyword evidence="12" id="KW-0460">Magnesium</keyword>
<evidence type="ECO:0000259" key="15">
    <source>
        <dbReference type="Pfam" id="PF02875"/>
    </source>
</evidence>
<feature type="binding site" evidence="12">
    <location>
        <begin position="117"/>
        <end position="123"/>
    </location>
    <ligand>
        <name>ATP</name>
        <dbReference type="ChEBI" id="CHEBI:30616"/>
    </ligand>
</feature>
<dbReference type="PROSITE" id="PS01011">
    <property type="entry name" value="FOLYLPOLYGLU_SYNT_1"/>
    <property type="match status" value="1"/>
</dbReference>
<dbReference type="Gene3D" id="3.90.190.20">
    <property type="entry name" value="Mur ligase, C-terminal domain"/>
    <property type="match status" value="1"/>
</dbReference>
<keyword evidence="7 12" id="KW-0067">ATP-binding</keyword>
<dbReference type="InterPro" id="IPR036615">
    <property type="entry name" value="Mur_ligase_C_dom_sf"/>
</dbReference>
<evidence type="ECO:0000313" key="18">
    <source>
        <dbReference type="Proteomes" id="UP000665043"/>
    </source>
</evidence>
<evidence type="ECO:0000256" key="2">
    <source>
        <dbReference type="ARBA" id="ARBA00005898"/>
    </source>
</evidence>
<dbReference type="Gene3D" id="3.40.1190.10">
    <property type="entry name" value="Mur-like, catalytic domain"/>
    <property type="match status" value="1"/>
</dbReference>
<dbReference type="Pfam" id="PF02875">
    <property type="entry name" value="Mur_ligase_C"/>
    <property type="match status" value="1"/>
</dbReference>
<evidence type="ECO:0000256" key="9">
    <source>
        <dbReference type="ARBA" id="ARBA00022984"/>
    </source>
</evidence>
<keyword evidence="10 12" id="KW-0131">Cell cycle</keyword>
<dbReference type="InterPro" id="IPR036565">
    <property type="entry name" value="Mur-like_cat_sf"/>
</dbReference>
<dbReference type="GO" id="GO:0008765">
    <property type="term" value="F:UDP-N-acetylmuramoylalanyl-D-glutamate-2,6-diaminopimelate ligase activity"/>
    <property type="evidence" value="ECO:0007669"/>
    <property type="project" value="UniProtKB-EC"/>
</dbReference>
<evidence type="ECO:0000256" key="7">
    <source>
        <dbReference type="ARBA" id="ARBA00022840"/>
    </source>
</evidence>
<feature type="binding site" evidence="12">
    <location>
        <position position="189"/>
    </location>
    <ligand>
        <name>UDP-N-acetyl-alpha-D-muramoyl-L-alanyl-D-glutamate</name>
        <dbReference type="ChEBI" id="CHEBI:83900"/>
    </ligand>
</feature>
<evidence type="ECO:0000256" key="4">
    <source>
        <dbReference type="ARBA" id="ARBA00022598"/>
    </source>
</evidence>
<feature type="binding site" evidence="12">
    <location>
        <position position="195"/>
    </location>
    <ligand>
        <name>UDP-N-acetyl-alpha-D-muramoyl-L-alanyl-D-glutamate</name>
        <dbReference type="ChEBI" id="CHEBI:83900"/>
    </ligand>
</feature>
<dbReference type="HAMAP" id="MF_00208">
    <property type="entry name" value="MurE"/>
    <property type="match status" value="1"/>
</dbReference>
<feature type="domain" description="Mur ligase C-terminal" evidence="15">
    <location>
        <begin position="340"/>
        <end position="467"/>
    </location>
</feature>
<gene>
    <name evidence="12" type="primary">murE</name>
    <name evidence="17" type="ORF">ERJ70_09830</name>
</gene>
<evidence type="ECO:0000259" key="16">
    <source>
        <dbReference type="Pfam" id="PF08245"/>
    </source>
</evidence>
<evidence type="ECO:0000256" key="8">
    <source>
        <dbReference type="ARBA" id="ARBA00022960"/>
    </source>
</evidence>
<dbReference type="Gene3D" id="3.40.1390.10">
    <property type="entry name" value="MurE/MurF, N-terminal domain"/>
    <property type="match status" value="1"/>
</dbReference>
<dbReference type="InterPro" id="IPR004101">
    <property type="entry name" value="Mur_ligase_C"/>
</dbReference>
<evidence type="ECO:0000256" key="12">
    <source>
        <dbReference type="HAMAP-Rule" id="MF_00208"/>
    </source>
</evidence>
<feature type="modified residue" description="N6-carboxylysine" evidence="12">
    <location>
        <position position="229"/>
    </location>
</feature>
<keyword evidence="9 12" id="KW-0573">Peptidoglycan synthesis</keyword>
<comment type="function">
    <text evidence="12">Catalyzes the addition of an amino acid to the nucleotide precursor UDP-N-acetylmuramoyl-L-alanyl-D-glutamate (UMAG) in the biosynthesis of bacterial cell-wall peptidoglycan.</text>
</comment>
<name>A0ABX7VRM4_9BACI</name>
<feature type="binding site" evidence="12">
    <location>
        <begin position="162"/>
        <end position="163"/>
    </location>
    <ligand>
        <name>UDP-N-acetyl-alpha-D-muramoyl-L-alanyl-D-glutamate</name>
        <dbReference type="ChEBI" id="CHEBI:83900"/>
    </ligand>
</feature>
<evidence type="ECO:0000256" key="5">
    <source>
        <dbReference type="ARBA" id="ARBA00022618"/>
    </source>
</evidence>
<sequence length="508" mass="55970">MNINFSNENALTVEKVYGPILVQINSLQYDSRKVEENVAFFCIQGEQQDGHVFIEDAIKKGASVIIGSNESMLSKLAANYPDRTFVVVKDAREAMARLSILFYQQAYKKLTTIGVTGTNGKTTVVAYIYSLLNQIGVPTGSIGTIGTMTSGGPFPFQPTTPTTPEAPDLHYIFHQFLQRKEQAAAMEVSSIAIEQKRVEGISFHIGIHTNISSEHLEFHKTFENYKRAKLKLFKQTEKAVVNLDDEGMAKDILDLYHGPLLTYSIDGHPDADVFASNIRIKREGSAFLLSIEGVSSLVHTPVIGEYNISNLLAAVCAALHMGVTGKKILEALPKIQGPKGRFQLVEIPGNSSVLLDYAHTPEALRKLLSEVKKLNYRKLILMVTGVGIRDEKKMARMGEAADGQADVYIISVDHPGYRKPEEIVASVLSGFSKTKRTHITCTHSRKEGVIAALKLAEKEDLIILTGGCINGCQMVRGKAFPHSDETIIEQFYSKRINQTKSSLAPEAK</sequence>
<organism evidence="17 18">
    <name type="scientific">Sediminibacillus dalangtanensis</name>
    <dbReference type="NCBI Taxonomy" id="2729421"/>
    <lineage>
        <taxon>Bacteria</taxon>
        <taxon>Bacillati</taxon>
        <taxon>Bacillota</taxon>
        <taxon>Bacilli</taxon>
        <taxon>Bacillales</taxon>
        <taxon>Bacillaceae</taxon>
        <taxon>Sediminibacillus</taxon>
    </lineage>
</organism>
<dbReference type="RefSeq" id="WP_209368951.1">
    <property type="nucleotide sequence ID" value="NZ_CP046956.1"/>
</dbReference>
<dbReference type="Pfam" id="PF08245">
    <property type="entry name" value="Mur_ligase_M"/>
    <property type="match status" value="1"/>
</dbReference>